<organism evidence="2 3">
    <name type="scientific">Blyttiomyces helicus</name>
    <dbReference type="NCBI Taxonomy" id="388810"/>
    <lineage>
        <taxon>Eukaryota</taxon>
        <taxon>Fungi</taxon>
        <taxon>Fungi incertae sedis</taxon>
        <taxon>Chytridiomycota</taxon>
        <taxon>Chytridiomycota incertae sedis</taxon>
        <taxon>Chytridiomycetes</taxon>
        <taxon>Chytridiomycetes incertae sedis</taxon>
        <taxon>Blyttiomyces</taxon>
    </lineage>
</organism>
<dbReference type="InterPro" id="IPR001810">
    <property type="entry name" value="F-box_dom"/>
</dbReference>
<evidence type="ECO:0000313" key="2">
    <source>
        <dbReference type="EMBL" id="RKO89530.1"/>
    </source>
</evidence>
<dbReference type="Proteomes" id="UP000269721">
    <property type="component" value="Unassembled WGS sequence"/>
</dbReference>
<evidence type="ECO:0000313" key="3">
    <source>
        <dbReference type="Proteomes" id="UP000269721"/>
    </source>
</evidence>
<protein>
    <recommendedName>
        <fullName evidence="1">F-box domain-containing protein</fullName>
    </recommendedName>
</protein>
<dbReference type="PANTHER" id="PTHR13382:SF69">
    <property type="entry name" value="FI18408P1"/>
    <property type="match status" value="1"/>
</dbReference>
<dbReference type="Pfam" id="PF12937">
    <property type="entry name" value="F-box-like"/>
    <property type="match status" value="1"/>
</dbReference>
<dbReference type="GO" id="GO:0005737">
    <property type="term" value="C:cytoplasm"/>
    <property type="evidence" value="ECO:0007669"/>
    <property type="project" value="TreeGrafter"/>
</dbReference>
<name>A0A4P9WEV5_9FUNG</name>
<dbReference type="Gene3D" id="3.80.10.10">
    <property type="entry name" value="Ribonuclease Inhibitor"/>
    <property type="match status" value="2"/>
</dbReference>
<dbReference type="OrthoDB" id="10257471at2759"/>
<feature type="domain" description="F-box" evidence="1">
    <location>
        <begin position="96"/>
        <end position="146"/>
    </location>
</feature>
<dbReference type="EMBL" id="KZ996037">
    <property type="protein sequence ID" value="RKO89530.1"/>
    <property type="molecule type" value="Genomic_DNA"/>
</dbReference>
<dbReference type="PANTHER" id="PTHR13382">
    <property type="entry name" value="MITOCHONDRIAL ATP SYNTHASE COUPLING FACTOR B"/>
    <property type="match status" value="1"/>
</dbReference>
<reference evidence="3" key="1">
    <citation type="journal article" date="2018" name="Nat. Microbiol.">
        <title>Leveraging single-cell genomics to expand the fungal tree of life.</title>
        <authorList>
            <person name="Ahrendt S.R."/>
            <person name="Quandt C.A."/>
            <person name="Ciobanu D."/>
            <person name="Clum A."/>
            <person name="Salamov A."/>
            <person name="Andreopoulos B."/>
            <person name="Cheng J.F."/>
            <person name="Woyke T."/>
            <person name="Pelin A."/>
            <person name="Henrissat B."/>
            <person name="Reynolds N.K."/>
            <person name="Benny G.L."/>
            <person name="Smith M.E."/>
            <person name="James T.Y."/>
            <person name="Grigoriev I.V."/>
        </authorList>
    </citation>
    <scope>NUCLEOTIDE SEQUENCE [LARGE SCALE GENOMIC DNA]</scope>
</reference>
<dbReference type="InterPro" id="IPR050648">
    <property type="entry name" value="F-box_LRR-repeat"/>
</dbReference>
<keyword evidence="3" id="KW-1185">Reference proteome</keyword>
<dbReference type="SUPFAM" id="SSF52047">
    <property type="entry name" value="RNI-like"/>
    <property type="match status" value="1"/>
</dbReference>
<dbReference type="AlphaFoldDB" id="A0A4P9WEV5"/>
<accession>A0A4P9WEV5</accession>
<dbReference type="InterPro" id="IPR032675">
    <property type="entry name" value="LRR_dom_sf"/>
</dbReference>
<sequence>MHSLEAVQALVQTAVDLGAAVFTGIREPPSPAQLVDAAKRVCTIGLHCSGSTALSAVRLYRAAAQAVLAGAYPDIVAGKRMQPAPVARGRRGGGKWGTIPGEILSDVLQWLRGDGVGEADPTFRACALVCRGWNRHAMEALWREVDVSAAKLGRLVDARRSSQGSARSRNAMRALHIRLPRSPATFEFPSPSITNFCPNLRCLSVTYIRSNNTLATLALFFQNCPNLVGLRFLCDVRNEGADADFWERHPDGNIIKDGIGRLQFLDFLSKSDAVDTAINSAAGPNLVCWVWPSLVPPAAYAQKRFPKLMALLIKTRIADVDLIAIAACSPQLAVVSLAQCDVTDAGVKSLLRLCPSIKKLALSHTRITVATLHALKSYPPLKMLTLGVYTSKLLAQNEPALLDLLAARGGQLTRLCLTDPDWCPSDAFAESAQKLARLEGLVIIAGCSLSVATRLAQRLSTLRAICVQGEFDVAELRAELPPSVAPVDWRSDFWEVFGGREMDMRLAGITPPVSPSPYPYECPAPSSLCRFIRQTSFRMEKISQIPTTTKIALREGSTWLDSSVILFIARRKGEGLVDLPSLQILNSSFPAGSHPGLTKRSGLV</sequence>
<evidence type="ECO:0000259" key="1">
    <source>
        <dbReference type="Pfam" id="PF12937"/>
    </source>
</evidence>
<proteinExistence type="predicted"/>
<gene>
    <name evidence="2" type="ORF">BDK51DRAFT_51924</name>
</gene>